<reference evidence="3 4" key="1">
    <citation type="submission" date="2018-02" db="EMBL/GenBank/DDBJ databases">
        <title>Genome sequence of the basidiomycete white-rot fungus Phlebia centrifuga.</title>
        <authorList>
            <person name="Granchi Z."/>
            <person name="Peng M."/>
            <person name="de Vries R.P."/>
            <person name="Hilden K."/>
            <person name="Makela M.R."/>
            <person name="Grigoriev I."/>
            <person name="Riley R."/>
        </authorList>
    </citation>
    <scope>NUCLEOTIDE SEQUENCE [LARGE SCALE GENOMIC DNA]</scope>
    <source>
        <strain evidence="3 4">FBCC195</strain>
    </source>
</reference>
<dbReference type="InterPro" id="IPR021765">
    <property type="entry name" value="UstYa-like"/>
</dbReference>
<comment type="pathway">
    <text evidence="1">Mycotoxin biosynthesis.</text>
</comment>
<dbReference type="PANTHER" id="PTHR33365:SF4">
    <property type="entry name" value="CYCLOCHLOROTINE BIOSYNTHESIS PROTEIN O"/>
    <property type="match status" value="1"/>
</dbReference>
<evidence type="ECO:0000313" key="3">
    <source>
        <dbReference type="EMBL" id="PSR79917.1"/>
    </source>
</evidence>
<accession>A0A2R6NY77</accession>
<dbReference type="PANTHER" id="PTHR33365">
    <property type="entry name" value="YALI0B05434P"/>
    <property type="match status" value="1"/>
</dbReference>
<dbReference type="Proteomes" id="UP000186601">
    <property type="component" value="Unassembled WGS sequence"/>
</dbReference>
<dbReference type="EMBL" id="MLYV02000678">
    <property type="protein sequence ID" value="PSR79917.1"/>
    <property type="molecule type" value="Genomic_DNA"/>
</dbReference>
<evidence type="ECO:0000256" key="1">
    <source>
        <dbReference type="ARBA" id="ARBA00004685"/>
    </source>
</evidence>
<evidence type="ECO:0000313" key="4">
    <source>
        <dbReference type="Proteomes" id="UP000186601"/>
    </source>
</evidence>
<dbReference type="AlphaFoldDB" id="A0A2R6NY77"/>
<comment type="similarity">
    <text evidence="2">Belongs to the ustYa family.</text>
</comment>
<sequence length="81" mass="9591">MRRAVLEEPPTEWEKWHTQHCLNYVRQMILCESNLRLEQVKDSPVGLKADGLGLEHTCRDWSILYDIAEENSKHWPEGLYP</sequence>
<organism evidence="3 4">
    <name type="scientific">Hermanssonia centrifuga</name>
    <dbReference type="NCBI Taxonomy" id="98765"/>
    <lineage>
        <taxon>Eukaryota</taxon>
        <taxon>Fungi</taxon>
        <taxon>Dikarya</taxon>
        <taxon>Basidiomycota</taxon>
        <taxon>Agaricomycotina</taxon>
        <taxon>Agaricomycetes</taxon>
        <taxon>Polyporales</taxon>
        <taxon>Meruliaceae</taxon>
        <taxon>Hermanssonia</taxon>
    </lineage>
</organism>
<dbReference type="STRING" id="98765.A0A2R6NY77"/>
<name>A0A2R6NY77_9APHY</name>
<keyword evidence="4" id="KW-1185">Reference proteome</keyword>
<dbReference type="GO" id="GO:0043386">
    <property type="term" value="P:mycotoxin biosynthetic process"/>
    <property type="evidence" value="ECO:0007669"/>
    <property type="project" value="InterPro"/>
</dbReference>
<dbReference type="OrthoDB" id="3687641at2759"/>
<comment type="caution">
    <text evidence="3">The sequence shown here is derived from an EMBL/GenBank/DDBJ whole genome shotgun (WGS) entry which is preliminary data.</text>
</comment>
<gene>
    <name evidence="3" type="ORF">PHLCEN_2v6818</name>
</gene>
<evidence type="ECO:0000256" key="2">
    <source>
        <dbReference type="ARBA" id="ARBA00035112"/>
    </source>
</evidence>
<protein>
    <submittedName>
        <fullName evidence="3">Uncharacterized protein</fullName>
    </submittedName>
</protein>
<dbReference type="Pfam" id="PF11807">
    <property type="entry name" value="UstYa"/>
    <property type="match status" value="1"/>
</dbReference>
<proteinExistence type="inferred from homology"/>